<feature type="non-terminal residue" evidence="2">
    <location>
        <position position="231"/>
    </location>
</feature>
<feature type="region of interest" description="Disordered" evidence="1">
    <location>
        <begin position="100"/>
        <end position="231"/>
    </location>
</feature>
<reference evidence="2 3" key="1">
    <citation type="submission" date="2021-07" db="EMBL/GenBank/DDBJ databases">
        <authorList>
            <person name="Palmer J.M."/>
        </authorList>
    </citation>
    <scope>NUCLEOTIDE SEQUENCE [LARGE SCALE GENOMIC DNA]</scope>
    <source>
        <strain evidence="2 3">AT_MEX2019</strain>
        <tissue evidence="2">Muscle</tissue>
    </source>
</reference>
<evidence type="ECO:0000313" key="3">
    <source>
        <dbReference type="Proteomes" id="UP001345963"/>
    </source>
</evidence>
<dbReference type="EMBL" id="JAHUTI010010397">
    <property type="protein sequence ID" value="MED6235376.1"/>
    <property type="molecule type" value="Genomic_DNA"/>
</dbReference>
<organism evidence="2 3">
    <name type="scientific">Ataeniobius toweri</name>
    <dbReference type="NCBI Taxonomy" id="208326"/>
    <lineage>
        <taxon>Eukaryota</taxon>
        <taxon>Metazoa</taxon>
        <taxon>Chordata</taxon>
        <taxon>Craniata</taxon>
        <taxon>Vertebrata</taxon>
        <taxon>Euteleostomi</taxon>
        <taxon>Actinopterygii</taxon>
        <taxon>Neopterygii</taxon>
        <taxon>Teleostei</taxon>
        <taxon>Neoteleostei</taxon>
        <taxon>Acanthomorphata</taxon>
        <taxon>Ovalentaria</taxon>
        <taxon>Atherinomorphae</taxon>
        <taxon>Cyprinodontiformes</taxon>
        <taxon>Goodeidae</taxon>
        <taxon>Ataeniobius</taxon>
    </lineage>
</organism>
<keyword evidence="3" id="KW-1185">Reference proteome</keyword>
<feature type="compositionally biased region" description="Polar residues" evidence="1">
    <location>
        <begin position="113"/>
        <end position="123"/>
    </location>
</feature>
<evidence type="ECO:0000256" key="1">
    <source>
        <dbReference type="SAM" id="MobiDB-lite"/>
    </source>
</evidence>
<name>A0ABU7AB53_9TELE</name>
<comment type="caution">
    <text evidence="2">The sequence shown here is derived from an EMBL/GenBank/DDBJ whole genome shotgun (WGS) entry which is preliminary data.</text>
</comment>
<feature type="compositionally biased region" description="Polar residues" evidence="1">
    <location>
        <begin position="144"/>
        <end position="157"/>
    </location>
</feature>
<proteinExistence type="predicted"/>
<feature type="compositionally biased region" description="Polar residues" evidence="1">
    <location>
        <begin position="175"/>
        <end position="188"/>
    </location>
</feature>
<protein>
    <submittedName>
        <fullName evidence="2">Uncharacterized protein</fullName>
    </submittedName>
</protein>
<accession>A0ABU7AB53</accession>
<sequence>MYSRTGRQEGSNEVKELQWLSFELPQGAPHPLKAEPSRPVKEIHHSCLYSGIFSPQTQSIPDDNRNHLSPVHCRPDVVRSFLDQTISSAVEQHLFDIKPSAEQHSETCGLTPRHSSPKGTPTARQRRRQQREQQGEGLRQRNRAASTRADTNKENIPTSGGSSSGSTGEETGSSVDSLEGQSGRAEQTSKPRKSKHCPTLVQLTDNQAAHTFKECVGERPGENHMDPLDKG</sequence>
<feature type="compositionally biased region" description="Low complexity" evidence="1">
    <location>
        <begin position="158"/>
        <end position="174"/>
    </location>
</feature>
<feature type="compositionally biased region" description="Basic and acidic residues" evidence="1">
    <location>
        <begin position="211"/>
        <end position="231"/>
    </location>
</feature>
<dbReference type="Proteomes" id="UP001345963">
    <property type="component" value="Unassembled WGS sequence"/>
</dbReference>
<evidence type="ECO:0000313" key="2">
    <source>
        <dbReference type="EMBL" id="MED6235376.1"/>
    </source>
</evidence>
<gene>
    <name evidence="2" type="ORF">ATANTOWER_024676</name>
</gene>